<name>A0A833YCH8_9CHIR</name>
<reference evidence="3 4" key="1">
    <citation type="journal article" date="2020" name="Nature">
        <title>Six reference-quality genomes reveal evolution of bat adaptations.</title>
        <authorList>
            <person name="Jebb D."/>
            <person name="Huang Z."/>
            <person name="Pippel M."/>
            <person name="Hughes G.M."/>
            <person name="Lavrichenko K."/>
            <person name="Devanna P."/>
            <person name="Winkler S."/>
            <person name="Jermiin L.S."/>
            <person name="Skirmuntt E.C."/>
            <person name="Katzourakis A."/>
            <person name="Burkitt-Gray L."/>
            <person name="Ray D.A."/>
            <person name="Sullivan K.A.M."/>
            <person name="Roscito J.G."/>
            <person name="Kirilenko B.M."/>
            <person name="Davalos L.M."/>
            <person name="Corthals A.P."/>
            <person name="Power M.L."/>
            <person name="Jones G."/>
            <person name="Ransome R.D."/>
            <person name="Dechmann D.K.N."/>
            <person name="Locatelli A.G."/>
            <person name="Puechmaille S.J."/>
            <person name="Fedrigo O."/>
            <person name="Jarvis E.D."/>
            <person name="Hiller M."/>
            <person name="Vernes S.C."/>
            <person name="Myers E.W."/>
            <person name="Teeling E.C."/>
        </authorList>
    </citation>
    <scope>NUCLEOTIDE SEQUENCE [LARGE SCALE GENOMIC DNA]</scope>
    <source>
        <strain evidence="3">Bat1K_MPI-CBG_1</strain>
    </source>
</reference>
<gene>
    <name evidence="3" type="ORF">HJG60_009573</name>
</gene>
<feature type="compositionally biased region" description="Gly residues" evidence="1">
    <location>
        <begin position="55"/>
        <end position="65"/>
    </location>
</feature>
<keyword evidence="2" id="KW-0472">Membrane</keyword>
<evidence type="ECO:0000313" key="4">
    <source>
        <dbReference type="Proteomes" id="UP000664940"/>
    </source>
</evidence>
<proteinExistence type="predicted"/>
<dbReference type="AlphaFoldDB" id="A0A833YCH8"/>
<dbReference type="EMBL" id="JABVXQ010000016">
    <property type="protein sequence ID" value="KAF6073449.1"/>
    <property type="molecule type" value="Genomic_DNA"/>
</dbReference>
<protein>
    <submittedName>
        <fullName evidence="3">Uncharacterized protein</fullName>
    </submittedName>
</protein>
<feature type="transmembrane region" description="Helical" evidence="2">
    <location>
        <begin position="111"/>
        <end position="131"/>
    </location>
</feature>
<evidence type="ECO:0000256" key="1">
    <source>
        <dbReference type="SAM" id="MobiDB-lite"/>
    </source>
</evidence>
<accession>A0A833YCH8</accession>
<evidence type="ECO:0000256" key="2">
    <source>
        <dbReference type="SAM" id="Phobius"/>
    </source>
</evidence>
<organism evidence="3 4">
    <name type="scientific">Phyllostomus discolor</name>
    <name type="common">pale spear-nosed bat</name>
    <dbReference type="NCBI Taxonomy" id="89673"/>
    <lineage>
        <taxon>Eukaryota</taxon>
        <taxon>Metazoa</taxon>
        <taxon>Chordata</taxon>
        <taxon>Craniata</taxon>
        <taxon>Vertebrata</taxon>
        <taxon>Euteleostomi</taxon>
        <taxon>Mammalia</taxon>
        <taxon>Eutheria</taxon>
        <taxon>Laurasiatheria</taxon>
        <taxon>Chiroptera</taxon>
        <taxon>Yangochiroptera</taxon>
        <taxon>Phyllostomidae</taxon>
        <taxon>Phyllostominae</taxon>
        <taxon>Phyllostomus</taxon>
    </lineage>
</organism>
<keyword evidence="2" id="KW-1133">Transmembrane helix</keyword>
<evidence type="ECO:0000313" key="3">
    <source>
        <dbReference type="EMBL" id="KAF6073449.1"/>
    </source>
</evidence>
<dbReference type="Proteomes" id="UP000664940">
    <property type="component" value="Unassembled WGS sequence"/>
</dbReference>
<keyword evidence="2" id="KW-0812">Transmembrane</keyword>
<feature type="region of interest" description="Disordered" evidence="1">
    <location>
        <begin position="48"/>
        <end position="73"/>
    </location>
</feature>
<comment type="caution">
    <text evidence="3">The sequence shown here is derived from an EMBL/GenBank/DDBJ whole genome shotgun (WGS) entry which is preliminary data.</text>
</comment>
<sequence length="138" mass="15261">MGLAPCPSPRKDPISCNPSNGGFHTGCARDCGRTCSIRRVRIRAQVSSLAQPHQGWGGGGRGGPAPAGPKEYQSGYPRFSLPIAQTCPLLDRFGKVAALNRGYPQHRDVLFPWQFLSLQISLFLFSLFLFLEKLLYRR</sequence>